<dbReference type="GO" id="GO:0016887">
    <property type="term" value="F:ATP hydrolysis activity"/>
    <property type="evidence" value="ECO:0007669"/>
    <property type="project" value="RHEA"/>
</dbReference>
<feature type="binding site" evidence="9">
    <location>
        <position position="338"/>
    </location>
    <ligand>
        <name>DNA</name>
        <dbReference type="ChEBI" id="CHEBI:16991"/>
    </ligand>
</feature>
<comment type="subcellular location">
    <subcellularLocation>
        <location evidence="9">Cytoplasm</location>
    </subcellularLocation>
</comment>
<dbReference type="InterPro" id="IPR008823">
    <property type="entry name" value="RuvB_wg_C"/>
</dbReference>
<dbReference type="SMART" id="SM00382">
    <property type="entry name" value="AAA"/>
    <property type="match status" value="1"/>
</dbReference>
<dbReference type="InterPro" id="IPR008824">
    <property type="entry name" value="RuvB-like_N"/>
</dbReference>
<evidence type="ECO:0000259" key="10">
    <source>
        <dbReference type="SMART" id="SM00382"/>
    </source>
</evidence>
<dbReference type="KEGG" id="tna:CTN_0928"/>
<keyword evidence="5 9" id="KW-0067">ATP-binding</keyword>
<evidence type="ECO:0000256" key="6">
    <source>
        <dbReference type="ARBA" id="ARBA00023125"/>
    </source>
</evidence>
<keyword evidence="8 9" id="KW-0234">DNA repair</keyword>
<dbReference type="HOGENOM" id="CLU_055599_1_0_0"/>
<dbReference type="EC" id="3.6.4.-" evidence="9"/>
<dbReference type="GO" id="GO:0006281">
    <property type="term" value="P:DNA repair"/>
    <property type="evidence" value="ECO:0007669"/>
    <property type="project" value="UniProtKB-UniRule"/>
</dbReference>
<keyword evidence="3 9" id="KW-0227">DNA damage</keyword>
<feature type="binding site" evidence="9">
    <location>
        <position position="85"/>
    </location>
    <ligand>
        <name>ATP</name>
        <dbReference type="ChEBI" id="CHEBI:30616"/>
    </ligand>
</feature>
<dbReference type="GO" id="GO:0005524">
    <property type="term" value="F:ATP binding"/>
    <property type="evidence" value="ECO:0007669"/>
    <property type="project" value="UniProtKB-UniRule"/>
</dbReference>
<sequence length="358" mass="40330">MFVKFTPFRCAKMKFEQKKQRGETVSDFLSPERTVYDSGVQFLRPKSLDEFIGQEKVKRKLSLALKAAKMRGEILDHILLAGPPGLGKTTLAHIIASEMQTNIHITSGPVLAKQGDMAAILTSLERGDVLFIDEIHRLNKAVEEVLYSAIEDFQIDIMIGKGPSAKSIRIDIQPFTLVGATTRSGLLSSPLRSRFGMILELDFYTTEELKEIVKRAARLMDVEIEEEAAEMIAKRSRGTPRIAIRLTKRVRDMLTVEGADRIDIRIVQKTMEILNIDEEGLDEFDRKILKTIIEVYRGGPVGLNALAASLGVEADTLSEVYEPYLLQSGFIARTPRGRIATKKAYEHLKYEFPENRLF</sequence>
<dbReference type="InterPro" id="IPR027417">
    <property type="entry name" value="P-loop_NTPase"/>
</dbReference>
<dbReference type="CDD" id="cd00009">
    <property type="entry name" value="AAA"/>
    <property type="match status" value="1"/>
</dbReference>
<dbReference type="HAMAP" id="MF_00016">
    <property type="entry name" value="DNA_HJ_migration_RuvB"/>
    <property type="match status" value="1"/>
</dbReference>
<dbReference type="Pfam" id="PF17864">
    <property type="entry name" value="AAA_lid_4"/>
    <property type="match status" value="1"/>
</dbReference>
<dbReference type="GO" id="GO:0005737">
    <property type="term" value="C:cytoplasm"/>
    <property type="evidence" value="ECO:0007669"/>
    <property type="project" value="UniProtKB-SubCell"/>
</dbReference>
<evidence type="ECO:0000256" key="2">
    <source>
        <dbReference type="ARBA" id="ARBA00022741"/>
    </source>
</evidence>
<evidence type="ECO:0000313" key="11">
    <source>
        <dbReference type="EMBL" id="ACM23104.1"/>
    </source>
</evidence>
<name>B9K821_THENN</name>
<dbReference type="NCBIfam" id="NF000868">
    <property type="entry name" value="PRK00080.1"/>
    <property type="match status" value="1"/>
</dbReference>
<feature type="binding site" evidence="9">
    <location>
        <position position="43"/>
    </location>
    <ligand>
        <name>ATP</name>
        <dbReference type="ChEBI" id="CHEBI:30616"/>
    </ligand>
</feature>
<evidence type="ECO:0000256" key="8">
    <source>
        <dbReference type="ARBA" id="ARBA00023204"/>
    </source>
</evidence>
<dbReference type="Proteomes" id="UP000000445">
    <property type="component" value="Chromosome"/>
</dbReference>
<protein>
    <recommendedName>
        <fullName evidence="9">Holliday junction branch migration complex subunit RuvB</fullName>
        <ecNumber evidence="9">3.6.4.-</ecNumber>
    </recommendedName>
</protein>
<dbReference type="GO" id="GO:0006310">
    <property type="term" value="P:DNA recombination"/>
    <property type="evidence" value="ECO:0007669"/>
    <property type="project" value="UniProtKB-UniRule"/>
</dbReference>
<comment type="domain">
    <text evidence="9">Has 3 domains, the large (RuvB-L) and small ATPase (RuvB-S) domains and the C-terminal head (RuvB-H) domain. The head domain binds DNA, while the ATPase domains jointly bind ATP, ADP or are empty depending on the state of the subunit in the translocation cycle. During a single DNA translocation step the structure of each domain remains the same, but their relative positions change.</text>
</comment>
<keyword evidence="11" id="KW-0347">Helicase</keyword>
<organism evidence="11 12">
    <name type="scientific">Thermotoga neapolitana (strain ATCC 49049 / DSM 4359 / NBRC 107923 / NS-E)</name>
    <dbReference type="NCBI Taxonomy" id="309803"/>
    <lineage>
        <taxon>Bacteria</taxon>
        <taxon>Thermotogati</taxon>
        <taxon>Thermotogota</taxon>
        <taxon>Thermotogae</taxon>
        <taxon>Thermotogales</taxon>
        <taxon>Thermotogaceae</taxon>
        <taxon>Thermotoga</taxon>
    </lineage>
</organism>
<evidence type="ECO:0000256" key="1">
    <source>
        <dbReference type="ARBA" id="ARBA00022490"/>
    </source>
</evidence>
<evidence type="ECO:0000256" key="4">
    <source>
        <dbReference type="ARBA" id="ARBA00022801"/>
    </source>
</evidence>
<dbReference type="InterPro" id="IPR004605">
    <property type="entry name" value="DNA_helicase_Holl-junc_RuvB"/>
</dbReference>
<dbReference type="GO" id="GO:0000400">
    <property type="term" value="F:four-way junction DNA binding"/>
    <property type="evidence" value="ECO:0007669"/>
    <property type="project" value="UniProtKB-UniRule"/>
</dbReference>
<feature type="binding site" evidence="9">
    <location>
        <position position="194"/>
    </location>
    <ligand>
        <name>ATP</name>
        <dbReference type="ChEBI" id="CHEBI:30616"/>
    </ligand>
</feature>
<feature type="binding site" evidence="9">
    <location>
        <position position="204"/>
    </location>
    <ligand>
        <name>ATP</name>
        <dbReference type="ChEBI" id="CHEBI:30616"/>
    </ligand>
</feature>
<comment type="similarity">
    <text evidence="9">Belongs to the RuvB family.</text>
</comment>
<dbReference type="eggNOG" id="COG2255">
    <property type="taxonomic scope" value="Bacteria"/>
</dbReference>
<dbReference type="InterPro" id="IPR036390">
    <property type="entry name" value="WH_DNA-bd_sf"/>
</dbReference>
<keyword evidence="2 9" id="KW-0547">Nucleotide-binding</keyword>
<feature type="binding site" evidence="9">
    <location>
        <position position="333"/>
    </location>
    <ligand>
        <name>DNA</name>
        <dbReference type="ChEBI" id="CHEBI:16991"/>
    </ligand>
</feature>
<dbReference type="Pfam" id="PF05496">
    <property type="entry name" value="RuvB_N"/>
    <property type="match status" value="1"/>
</dbReference>
<dbReference type="GO" id="GO:0048476">
    <property type="term" value="C:Holliday junction resolvase complex"/>
    <property type="evidence" value="ECO:0007669"/>
    <property type="project" value="UniProtKB-UniRule"/>
</dbReference>
<dbReference type="AlphaFoldDB" id="B9K821"/>
<dbReference type="EMBL" id="CP000916">
    <property type="protein sequence ID" value="ACM23104.1"/>
    <property type="molecule type" value="Genomic_DNA"/>
</dbReference>
<dbReference type="InterPro" id="IPR036388">
    <property type="entry name" value="WH-like_DNA-bd_sf"/>
</dbReference>
<dbReference type="Gene3D" id="1.10.10.10">
    <property type="entry name" value="Winged helix-like DNA-binding domain superfamily/Winged helix DNA-binding domain"/>
    <property type="match status" value="1"/>
</dbReference>
<dbReference type="NCBIfam" id="TIGR00635">
    <property type="entry name" value="ruvB"/>
    <property type="match status" value="1"/>
</dbReference>
<feature type="binding site" evidence="9">
    <location>
        <position position="89"/>
    </location>
    <ligand>
        <name>ATP</name>
        <dbReference type="ChEBI" id="CHEBI:30616"/>
    </ligand>
</feature>
<dbReference type="SUPFAM" id="SSF46785">
    <property type="entry name" value="Winged helix' DNA-binding domain"/>
    <property type="match status" value="1"/>
</dbReference>
<keyword evidence="4 9" id="KW-0378">Hydrolase</keyword>
<reference evidence="11 12" key="1">
    <citation type="journal article" date="2009" name="Biosci. Biotechnol. Biochem.">
        <title>WeGAS: a web-based microbial genome annotation system.</title>
        <authorList>
            <person name="Lee D."/>
            <person name="Seo H."/>
            <person name="Park C."/>
            <person name="Park K."/>
        </authorList>
    </citation>
    <scope>NUCLEOTIDE SEQUENCE [LARGE SCALE GENOMIC DNA]</scope>
    <source>
        <strain evidence="12">ATCC 49049 / DSM 4359 / NBRC 107923 / NS-E</strain>
    </source>
</reference>
<dbReference type="STRING" id="309803.CTN_0928"/>
<feature type="domain" description="AAA+ ATPase" evidence="10">
    <location>
        <begin position="74"/>
        <end position="205"/>
    </location>
</feature>
<evidence type="ECO:0000256" key="7">
    <source>
        <dbReference type="ARBA" id="ARBA00023172"/>
    </source>
</evidence>
<feature type="binding site" evidence="9">
    <location>
        <position position="241"/>
    </location>
    <ligand>
        <name>ATP</name>
        <dbReference type="ChEBI" id="CHEBI:30616"/>
    </ligand>
</feature>
<feature type="binding site" evidence="9">
    <location>
        <position position="90"/>
    </location>
    <ligand>
        <name>ATP</name>
        <dbReference type="ChEBI" id="CHEBI:30616"/>
    </ligand>
</feature>
<proteinExistence type="inferred from homology"/>
<keyword evidence="6 9" id="KW-0238">DNA-binding</keyword>
<feature type="binding site" evidence="9">
    <location>
        <position position="88"/>
    </location>
    <ligand>
        <name>ATP</name>
        <dbReference type="ChEBI" id="CHEBI:30616"/>
    </ligand>
</feature>
<dbReference type="InterPro" id="IPR041445">
    <property type="entry name" value="AAA_lid_4"/>
</dbReference>
<dbReference type="InterPro" id="IPR003593">
    <property type="entry name" value="AAA+_ATPase"/>
</dbReference>
<comment type="subunit">
    <text evidence="9">Homohexamer. Forms an RuvA(8)-RuvB(12)-Holliday junction (HJ) complex. HJ DNA is sandwiched between 2 RuvA tetramers; dsDNA enters through RuvA and exits via RuvB. An RuvB hexamer assembles on each DNA strand where it exits the tetramer. Each RuvB hexamer is contacted by two RuvA subunits (via domain III) on 2 adjacent RuvB subunits; this complex drives branch migration. In the full resolvosome a probable DNA-RuvA(4)-RuvB(12)-RuvC(2) complex forms which resolves the HJ.</text>
</comment>
<keyword evidence="7 9" id="KW-0233">DNA recombination</keyword>
<evidence type="ECO:0000256" key="5">
    <source>
        <dbReference type="ARBA" id="ARBA00022840"/>
    </source>
</evidence>
<accession>B9K821</accession>
<dbReference type="Gene3D" id="1.10.8.60">
    <property type="match status" value="1"/>
</dbReference>
<comment type="caution">
    <text evidence="9">Lacks conserved residue(s) required for the propagation of feature annotation.</text>
</comment>
<evidence type="ECO:0000256" key="3">
    <source>
        <dbReference type="ARBA" id="ARBA00022763"/>
    </source>
</evidence>
<dbReference type="Gene3D" id="3.40.50.300">
    <property type="entry name" value="P-loop containing nucleotide triphosphate hydrolases"/>
    <property type="match status" value="1"/>
</dbReference>
<keyword evidence="1 9" id="KW-0963">Cytoplasm</keyword>
<dbReference type="PANTHER" id="PTHR42848">
    <property type="match status" value="1"/>
</dbReference>
<dbReference type="PANTHER" id="PTHR42848:SF1">
    <property type="entry name" value="HOLLIDAY JUNCTION BRANCH MIGRATION COMPLEX SUBUNIT RUVB"/>
    <property type="match status" value="1"/>
</dbReference>
<feature type="binding site" evidence="9">
    <location>
        <position position="89"/>
    </location>
    <ligand>
        <name>Mg(2+)</name>
        <dbReference type="ChEBI" id="CHEBI:18420"/>
    </ligand>
</feature>
<evidence type="ECO:0000313" key="12">
    <source>
        <dbReference type="Proteomes" id="UP000000445"/>
    </source>
</evidence>
<comment type="catalytic activity">
    <reaction evidence="9">
        <text>ATP + H2O = ADP + phosphate + H(+)</text>
        <dbReference type="Rhea" id="RHEA:13065"/>
        <dbReference type="ChEBI" id="CHEBI:15377"/>
        <dbReference type="ChEBI" id="CHEBI:15378"/>
        <dbReference type="ChEBI" id="CHEBI:30616"/>
        <dbReference type="ChEBI" id="CHEBI:43474"/>
        <dbReference type="ChEBI" id="CHEBI:456216"/>
    </reaction>
</comment>
<comment type="function">
    <text evidence="9">The RuvA-RuvB-RuvC complex processes Holliday junction (HJ) DNA during genetic recombination and DNA repair, while the RuvA-RuvB complex plays an important role in the rescue of blocked DNA replication forks via replication fork reversal (RFR). RuvA specifically binds to HJ cruciform DNA, conferring on it an open structure. The RuvB hexamer acts as an ATP-dependent pump, pulling dsDNA into and through the RuvAB complex. RuvB forms 2 homohexamers on either side of HJ DNA bound by 1 or 2 RuvA tetramers; 4 subunits per hexamer contact DNA at a time. Coordinated motions by a converter formed by DNA-disengaged RuvB subunits stimulates ATP hydrolysis and nucleotide exchange. Immobilization of the converter enables RuvB to convert the ATP-contained energy into a lever motion, pulling 2 nucleotides of DNA out of the RuvA tetramer per ATP hydrolyzed, thus driving DNA branch migration. The RuvB motors rotate together with the DNA substrate, which together with the progressing nucleotide cycle form the mechanistic basis for DNA recombination by continuous HJ branch migration. Branch migration allows RuvC to scan DNA until it finds its consensus sequence, where it cleaves and resolves cruciform DNA.</text>
</comment>
<feature type="binding site" evidence="9">
    <location>
        <position position="44"/>
    </location>
    <ligand>
        <name>ATP</name>
        <dbReference type="ChEBI" id="CHEBI:30616"/>
    </ligand>
</feature>
<feature type="region of interest" description="Small ATPAse domain (RuvB-S)" evidence="9">
    <location>
        <begin position="205"/>
        <end position="275"/>
    </location>
</feature>
<gene>
    <name evidence="9" type="primary">ruvB</name>
    <name evidence="11" type="ordered locus">CTN_0928</name>
</gene>
<dbReference type="Pfam" id="PF05491">
    <property type="entry name" value="WHD_RuvB"/>
    <property type="match status" value="1"/>
</dbReference>
<dbReference type="GO" id="GO:0009378">
    <property type="term" value="F:four-way junction helicase activity"/>
    <property type="evidence" value="ECO:0007669"/>
    <property type="project" value="InterPro"/>
</dbReference>
<feature type="binding site" evidence="9">
    <location>
        <begin position="151"/>
        <end position="153"/>
    </location>
    <ligand>
        <name>ATP</name>
        <dbReference type="ChEBI" id="CHEBI:30616"/>
    </ligand>
</feature>
<keyword evidence="12" id="KW-1185">Reference proteome</keyword>
<evidence type="ECO:0000256" key="9">
    <source>
        <dbReference type="HAMAP-Rule" id="MF_00016"/>
    </source>
</evidence>
<dbReference type="SUPFAM" id="SSF52540">
    <property type="entry name" value="P-loop containing nucleoside triphosphate hydrolases"/>
    <property type="match status" value="1"/>
</dbReference>
<feature type="region of interest" description="Head domain (RuvB-H)" evidence="9">
    <location>
        <begin position="278"/>
        <end position="358"/>
    </location>
</feature>